<dbReference type="PANTHER" id="PTHR46810:SF1">
    <property type="entry name" value="INACTIVE POLYGLYCYLASE TTLL10"/>
    <property type="match status" value="1"/>
</dbReference>
<dbReference type="Pfam" id="PF03133">
    <property type="entry name" value="TTL"/>
    <property type="match status" value="1"/>
</dbReference>
<dbReference type="Gene3D" id="3.30.470.20">
    <property type="entry name" value="ATP-grasp fold, B domain"/>
    <property type="match status" value="1"/>
</dbReference>
<dbReference type="InterPro" id="IPR004344">
    <property type="entry name" value="TTL/TTLL_fam"/>
</dbReference>
<protein>
    <recommendedName>
        <fullName evidence="4">Protein polyglycylase TTLL10</fullName>
    </recommendedName>
</protein>
<feature type="compositionally biased region" description="Basic and acidic residues" evidence="1">
    <location>
        <begin position="586"/>
        <end position="599"/>
    </location>
</feature>
<feature type="region of interest" description="Disordered" evidence="1">
    <location>
        <begin position="648"/>
        <end position="681"/>
    </location>
</feature>
<reference evidence="2" key="1">
    <citation type="journal article" date="2019" name="bioRxiv">
        <title>The Genome of the Zebra Mussel, Dreissena polymorpha: A Resource for Invasive Species Research.</title>
        <authorList>
            <person name="McCartney M.A."/>
            <person name="Auch B."/>
            <person name="Kono T."/>
            <person name="Mallez S."/>
            <person name="Zhang Y."/>
            <person name="Obille A."/>
            <person name="Becker A."/>
            <person name="Abrahante J.E."/>
            <person name="Garbe J."/>
            <person name="Badalamenti J.P."/>
            <person name="Herman A."/>
            <person name="Mangelson H."/>
            <person name="Liachko I."/>
            <person name="Sullivan S."/>
            <person name="Sone E.D."/>
            <person name="Koren S."/>
            <person name="Silverstein K.A.T."/>
            <person name="Beckman K.B."/>
            <person name="Gohl D.M."/>
        </authorList>
    </citation>
    <scope>NUCLEOTIDE SEQUENCE</scope>
    <source>
        <strain evidence="2">Duluth1</strain>
        <tissue evidence="2">Whole animal</tissue>
    </source>
</reference>
<feature type="compositionally biased region" description="Low complexity" evidence="1">
    <location>
        <begin position="485"/>
        <end position="498"/>
    </location>
</feature>
<keyword evidence="3" id="KW-1185">Reference proteome</keyword>
<dbReference type="PANTHER" id="PTHR46810">
    <property type="entry name" value="INACTIVE POLYGLYCYLASE TTLL10"/>
    <property type="match status" value="1"/>
</dbReference>
<evidence type="ECO:0000313" key="2">
    <source>
        <dbReference type="EMBL" id="KAH3822375.1"/>
    </source>
</evidence>
<proteinExistence type="predicted"/>
<gene>
    <name evidence="2" type="ORF">DPMN_124153</name>
</gene>
<feature type="compositionally biased region" description="Basic and acidic residues" evidence="1">
    <location>
        <begin position="537"/>
        <end position="578"/>
    </location>
</feature>
<comment type="caution">
    <text evidence="2">The sequence shown here is derived from an EMBL/GenBank/DDBJ whole genome shotgun (WGS) entry which is preliminary data.</text>
</comment>
<feature type="region of interest" description="Disordered" evidence="1">
    <location>
        <begin position="471"/>
        <end position="603"/>
    </location>
</feature>
<sequence length="681" mass="76850">MRNNDLEGLDAENPSDPSEEASGTEPAKRGRRKKSPGGTKGPKLPSCSLPTNMTPTFYVGGGNGTSLVEGPLVNIGWKRTTDKFDERFRLKWVESKCKINYGSFKEGEQMVNHLPNSHLLTNKLGLLNSLKEYERVTLSTKGRLPRLRMSDFHPETYKLDEKSDRDLFLEIYKDNEIWICKPVGMNQGKGIFLLRSREAIMQILEEREQRKQEAQKPGRPLMNRIVQRYIMKPLLLEGHKFDVRSYMLIASTCPFLILYHKGYIRRTCTKYDPNDLNLGSHLTNQFVQKKDPLYKDIKEDTAWTMDKFNDYVNEKVRPDCKVEIEEDWVYNTFTKQMQKIMIHCFNSVKHKLQSKVGYFDLFGLDFMVDAEMKVHLIEVNTNPALHCNCEALKDVIPGVVEESLYVAIECFEKSRRNQPLMPLQSLKNFTILYCGTRPNAVIPRQIRSVSPVKESASVAIADKPKLVTAASVKRASSPSRAGQRSLTTQSTSLYQLTQRRPSEKPDASAVASGVSASMNSIPSAKTSKTGLASKSRQKSDVESRNKETKDSDKAEKAHIKFVDDKFSEEEKTDDSKEFSEDESKEEPEKETTKVVEQPKAKTSTVVVDTLSKTTDSLNQATSALGRLSLSLNQVGLADSLLEEVRLKMTHAEQQSSPTATVAKPKSARPKSRAGENLDRGN</sequence>
<evidence type="ECO:0008006" key="4">
    <source>
        <dbReference type="Google" id="ProtNLM"/>
    </source>
</evidence>
<feature type="compositionally biased region" description="Basic and acidic residues" evidence="1">
    <location>
        <begin position="672"/>
        <end position="681"/>
    </location>
</feature>
<feature type="compositionally biased region" description="Low complexity" evidence="1">
    <location>
        <begin position="507"/>
        <end position="517"/>
    </location>
</feature>
<reference evidence="2" key="2">
    <citation type="submission" date="2020-11" db="EMBL/GenBank/DDBJ databases">
        <authorList>
            <person name="McCartney M.A."/>
            <person name="Auch B."/>
            <person name="Kono T."/>
            <person name="Mallez S."/>
            <person name="Becker A."/>
            <person name="Gohl D.M."/>
            <person name="Silverstein K.A.T."/>
            <person name="Koren S."/>
            <person name="Bechman K.B."/>
            <person name="Herman A."/>
            <person name="Abrahante J.E."/>
            <person name="Garbe J."/>
        </authorList>
    </citation>
    <scope>NUCLEOTIDE SEQUENCE</scope>
    <source>
        <strain evidence="2">Duluth1</strain>
        <tissue evidence="2">Whole animal</tissue>
    </source>
</reference>
<feature type="compositionally biased region" description="Polar residues" evidence="1">
    <location>
        <begin position="474"/>
        <end position="484"/>
    </location>
</feature>
<dbReference type="SUPFAM" id="SSF56059">
    <property type="entry name" value="Glutathione synthetase ATP-binding domain-like"/>
    <property type="match status" value="1"/>
</dbReference>
<dbReference type="Proteomes" id="UP000828390">
    <property type="component" value="Unassembled WGS sequence"/>
</dbReference>
<dbReference type="EMBL" id="JAIWYP010000005">
    <property type="protein sequence ID" value="KAH3822375.1"/>
    <property type="molecule type" value="Genomic_DNA"/>
</dbReference>
<accession>A0A9D4GVK5</accession>
<dbReference type="GO" id="GO:0070737">
    <property type="term" value="F:protein-glycine ligase activity, elongating"/>
    <property type="evidence" value="ECO:0007669"/>
    <property type="project" value="TreeGrafter"/>
</dbReference>
<feature type="region of interest" description="Disordered" evidence="1">
    <location>
        <begin position="1"/>
        <end position="52"/>
    </location>
</feature>
<dbReference type="InterPro" id="IPR027752">
    <property type="entry name" value="TTLL10"/>
</dbReference>
<evidence type="ECO:0000256" key="1">
    <source>
        <dbReference type="SAM" id="MobiDB-lite"/>
    </source>
</evidence>
<dbReference type="AlphaFoldDB" id="A0A9D4GVK5"/>
<feature type="compositionally biased region" description="Polar residues" evidence="1">
    <location>
        <begin position="518"/>
        <end position="534"/>
    </location>
</feature>
<evidence type="ECO:0000313" key="3">
    <source>
        <dbReference type="Proteomes" id="UP000828390"/>
    </source>
</evidence>
<name>A0A9D4GVK5_DREPO</name>
<organism evidence="2 3">
    <name type="scientific">Dreissena polymorpha</name>
    <name type="common">Zebra mussel</name>
    <name type="synonym">Mytilus polymorpha</name>
    <dbReference type="NCBI Taxonomy" id="45954"/>
    <lineage>
        <taxon>Eukaryota</taxon>
        <taxon>Metazoa</taxon>
        <taxon>Spiralia</taxon>
        <taxon>Lophotrochozoa</taxon>
        <taxon>Mollusca</taxon>
        <taxon>Bivalvia</taxon>
        <taxon>Autobranchia</taxon>
        <taxon>Heteroconchia</taxon>
        <taxon>Euheterodonta</taxon>
        <taxon>Imparidentia</taxon>
        <taxon>Neoheterodontei</taxon>
        <taxon>Myida</taxon>
        <taxon>Dreissenoidea</taxon>
        <taxon>Dreissenidae</taxon>
        <taxon>Dreissena</taxon>
    </lineage>
</organism>
<dbReference type="PROSITE" id="PS51221">
    <property type="entry name" value="TTL"/>
    <property type="match status" value="1"/>
</dbReference>